<keyword evidence="3" id="KW-1185">Reference proteome</keyword>
<protein>
    <submittedName>
        <fullName evidence="2">NAD-dependent epimerase/dehydratase</fullName>
    </submittedName>
</protein>
<evidence type="ECO:0000313" key="3">
    <source>
        <dbReference type="Proteomes" id="UP000005737"/>
    </source>
</evidence>
<dbReference type="GO" id="GO:0004029">
    <property type="term" value="F:aldehyde dehydrogenase (NAD+) activity"/>
    <property type="evidence" value="ECO:0007669"/>
    <property type="project" value="TreeGrafter"/>
</dbReference>
<dbReference type="PANTHER" id="PTHR48079">
    <property type="entry name" value="PROTEIN YEEZ"/>
    <property type="match status" value="1"/>
</dbReference>
<dbReference type="HOGENOM" id="CLU_007383_6_11_12"/>
<dbReference type="Pfam" id="PF13460">
    <property type="entry name" value="NAD_binding_10"/>
    <property type="match status" value="1"/>
</dbReference>
<sequence>MHILLTGATGYIGRRLLPILLEQGHTVTAVVRDKNRFREVHPALEVIEADFLAESPPESIPQNIDAAYYLMHSMSDTRGDFSLLEERQARNFLAAINRTSVRQVIYLSGIVNDTSLSKHLASRKRTEEILSTGKYALTTLRAGIILGSGSASFEIMRDLVEKLPVMVTPRWLNTKSQPIAIRNVLQFLSGVLMFEPAFGKSFDIAGKESMTYKEMLLSFAKIRGLRRVIITIPIMTPRLSSYWLYFVTATSYSLAVNLVNSMKVEVIARPNSLAEDLDIELLSFDEAIRIAFQRIEQNDVVSSWKDSMVTAPGRVPLRIIDHVQIPTHGCFQDRRTFQTQNRERSLEKIWSIGGERGWYAAPLLWSLRGLIDKAFGGPGLRRGRTHPNRLEPGDALDFWRVLYADRNEGRLLLYAEMKLPGEAWIEFRIDAEGGLHQTATFRPLGLSGRAYWYAVLPFHGYIFNKMGRVIAS</sequence>
<evidence type="ECO:0000259" key="1">
    <source>
        <dbReference type="Pfam" id="PF13460"/>
    </source>
</evidence>
<feature type="domain" description="NAD(P)-binding" evidence="1">
    <location>
        <begin position="7"/>
        <end position="141"/>
    </location>
</feature>
<dbReference type="GO" id="GO:0005737">
    <property type="term" value="C:cytoplasm"/>
    <property type="evidence" value="ECO:0007669"/>
    <property type="project" value="TreeGrafter"/>
</dbReference>
<gene>
    <name evidence="2" type="ORF">Lepil_1602</name>
</gene>
<reference evidence="2 3" key="1">
    <citation type="submission" date="2011-10" db="EMBL/GenBank/DDBJ databases">
        <title>The Improved High-Quality Draft genome of Leptonema illini DSM 21528.</title>
        <authorList>
            <consortium name="US DOE Joint Genome Institute (JGI-PGF)"/>
            <person name="Lucas S."/>
            <person name="Copeland A."/>
            <person name="Lapidus A."/>
            <person name="Glavina del Rio T."/>
            <person name="Dalin E."/>
            <person name="Tice H."/>
            <person name="Bruce D."/>
            <person name="Goodwin L."/>
            <person name="Pitluck S."/>
            <person name="Peters L."/>
            <person name="Mikhailova N."/>
            <person name="Held B."/>
            <person name="Kyrpides N."/>
            <person name="Mavromatis K."/>
            <person name="Ivanova N."/>
            <person name="Markowitz V."/>
            <person name="Cheng J.-F."/>
            <person name="Hugenholtz P."/>
            <person name="Woyke T."/>
            <person name="Wu D."/>
            <person name="Gronow S."/>
            <person name="Wellnitz S."/>
            <person name="Brambilla E.-M."/>
            <person name="Klenk H.-P."/>
            <person name="Eisen J.A."/>
        </authorList>
    </citation>
    <scope>NUCLEOTIDE SEQUENCE [LARGE SCALE GENOMIC DNA]</scope>
    <source>
        <strain evidence="2 3">DSM 21528</strain>
    </source>
</reference>
<dbReference type="AlphaFoldDB" id="H2CBB7"/>
<name>H2CBB7_9LEPT</name>
<accession>H2CBB7</accession>
<dbReference type="PANTHER" id="PTHR48079:SF6">
    <property type="entry name" value="NAD(P)-BINDING DOMAIN-CONTAINING PROTEIN-RELATED"/>
    <property type="match status" value="1"/>
</dbReference>
<evidence type="ECO:0000313" key="2">
    <source>
        <dbReference type="EMBL" id="EHQ06288.1"/>
    </source>
</evidence>
<dbReference type="Gene3D" id="3.40.50.720">
    <property type="entry name" value="NAD(P)-binding Rossmann-like Domain"/>
    <property type="match status" value="1"/>
</dbReference>
<dbReference type="Proteomes" id="UP000005737">
    <property type="component" value="Unassembled WGS sequence"/>
</dbReference>
<dbReference type="RefSeq" id="WP_002771675.1">
    <property type="nucleotide sequence ID" value="NZ_JH597773.1"/>
</dbReference>
<organism evidence="2 3">
    <name type="scientific">Leptonema illini DSM 21528</name>
    <dbReference type="NCBI Taxonomy" id="929563"/>
    <lineage>
        <taxon>Bacteria</taxon>
        <taxon>Pseudomonadati</taxon>
        <taxon>Spirochaetota</taxon>
        <taxon>Spirochaetia</taxon>
        <taxon>Leptospirales</taxon>
        <taxon>Leptospiraceae</taxon>
        <taxon>Leptonema</taxon>
    </lineage>
</organism>
<dbReference type="InterPro" id="IPR021295">
    <property type="entry name" value="DUF2867"/>
</dbReference>
<dbReference type="STRING" id="183.GCA_002009735_04041"/>
<dbReference type="InterPro" id="IPR016040">
    <property type="entry name" value="NAD(P)-bd_dom"/>
</dbReference>
<dbReference type="Pfam" id="PF11066">
    <property type="entry name" value="DUF2867"/>
    <property type="match status" value="1"/>
</dbReference>
<dbReference type="SUPFAM" id="SSF51735">
    <property type="entry name" value="NAD(P)-binding Rossmann-fold domains"/>
    <property type="match status" value="1"/>
</dbReference>
<proteinExistence type="predicted"/>
<dbReference type="EMBL" id="JH597773">
    <property type="protein sequence ID" value="EHQ06288.1"/>
    <property type="molecule type" value="Genomic_DNA"/>
</dbReference>
<dbReference type="InterPro" id="IPR036291">
    <property type="entry name" value="NAD(P)-bd_dom_sf"/>
</dbReference>
<dbReference type="InterPro" id="IPR051783">
    <property type="entry name" value="NAD(P)-dependent_oxidoreduct"/>
</dbReference>